<accession>A0A919SAU4</accession>
<dbReference type="InterPro" id="IPR036390">
    <property type="entry name" value="WH_DNA-bd_sf"/>
</dbReference>
<comment type="caution">
    <text evidence="1">The sequence shown here is derived from an EMBL/GenBank/DDBJ whole genome shotgun (WGS) entry which is preliminary data.</text>
</comment>
<gene>
    <name evidence="1" type="ORF">Aau02nite_30550</name>
</gene>
<dbReference type="EMBL" id="BOQL01000024">
    <property type="protein sequence ID" value="GIM68189.1"/>
    <property type="molecule type" value="Genomic_DNA"/>
</dbReference>
<evidence type="ECO:0000313" key="2">
    <source>
        <dbReference type="Proteomes" id="UP000681340"/>
    </source>
</evidence>
<sequence>MNASDDGTMTADGRYLVVSGRRRQAADPAIPEPLRRELVSELTAARRLLGDDPDAARPRVRDAEVALAERGDPWWEPTPDGRRARLAAAMRALLRHRRPDATICPSDAARAVGGAEWRDLMGTAREVAAELATAGIIAVRQHGADVDVATAAGPVRLARGPDWSG</sequence>
<name>A0A919SAU4_9ACTN</name>
<evidence type="ECO:0008006" key="3">
    <source>
        <dbReference type="Google" id="ProtNLM"/>
    </source>
</evidence>
<organism evidence="1 2">
    <name type="scientific">Actinoplanes auranticolor</name>
    <dbReference type="NCBI Taxonomy" id="47988"/>
    <lineage>
        <taxon>Bacteria</taxon>
        <taxon>Bacillati</taxon>
        <taxon>Actinomycetota</taxon>
        <taxon>Actinomycetes</taxon>
        <taxon>Micromonosporales</taxon>
        <taxon>Micromonosporaceae</taxon>
        <taxon>Actinoplanes</taxon>
    </lineage>
</organism>
<reference evidence="1" key="1">
    <citation type="submission" date="2021-03" db="EMBL/GenBank/DDBJ databases">
        <title>Whole genome shotgun sequence of Actinoplanes auranticolor NBRC 12245.</title>
        <authorList>
            <person name="Komaki H."/>
            <person name="Tamura T."/>
        </authorList>
    </citation>
    <scope>NUCLEOTIDE SEQUENCE</scope>
    <source>
        <strain evidence="1">NBRC 12245</strain>
    </source>
</reference>
<proteinExistence type="predicted"/>
<keyword evidence="2" id="KW-1185">Reference proteome</keyword>
<dbReference type="Gene3D" id="1.10.10.10">
    <property type="entry name" value="Winged helix-like DNA-binding domain superfamily/Winged helix DNA-binding domain"/>
    <property type="match status" value="1"/>
</dbReference>
<dbReference type="RefSeq" id="WP_212989049.1">
    <property type="nucleotide sequence ID" value="NZ_BAABEA010000008.1"/>
</dbReference>
<dbReference type="Pfam" id="PF11625">
    <property type="entry name" value="DUF3253"/>
    <property type="match status" value="1"/>
</dbReference>
<evidence type="ECO:0000313" key="1">
    <source>
        <dbReference type="EMBL" id="GIM68189.1"/>
    </source>
</evidence>
<dbReference type="SUPFAM" id="SSF46785">
    <property type="entry name" value="Winged helix' DNA-binding domain"/>
    <property type="match status" value="1"/>
</dbReference>
<dbReference type="InterPro" id="IPR021660">
    <property type="entry name" value="DUF3253"/>
</dbReference>
<dbReference type="AlphaFoldDB" id="A0A919SAU4"/>
<dbReference type="InterPro" id="IPR036388">
    <property type="entry name" value="WH-like_DNA-bd_sf"/>
</dbReference>
<protein>
    <recommendedName>
        <fullName evidence="3">DUF3253 domain-containing protein</fullName>
    </recommendedName>
</protein>
<dbReference type="Proteomes" id="UP000681340">
    <property type="component" value="Unassembled WGS sequence"/>
</dbReference>